<dbReference type="InterPro" id="IPR006311">
    <property type="entry name" value="TAT_signal"/>
</dbReference>
<evidence type="ECO:0000256" key="1">
    <source>
        <dbReference type="ARBA" id="ARBA00010687"/>
    </source>
</evidence>
<keyword evidence="3 4" id="KW-0326">Glycosidase</keyword>
<evidence type="ECO:0000313" key="5">
    <source>
        <dbReference type="EMBL" id="MFB8892657.1"/>
    </source>
</evidence>
<dbReference type="Pfam" id="PF07745">
    <property type="entry name" value="Glyco_hydro_53"/>
    <property type="match status" value="1"/>
</dbReference>
<dbReference type="RefSeq" id="WP_378718044.1">
    <property type="nucleotide sequence ID" value="NZ_JBHLHV010000001.1"/>
</dbReference>
<dbReference type="SUPFAM" id="SSF49785">
    <property type="entry name" value="Galactose-binding domain-like"/>
    <property type="match status" value="1"/>
</dbReference>
<dbReference type="EMBL" id="JBHLHV010000001">
    <property type="protein sequence ID" value="MFB8892657.1"/>
    <property type="molecule type" value="Genomic_DNA"/>
</dbReference>
<dbReference type="PROSITE" id="PS51318">
    <property type="entry name" value="TAT"/>
    <property type="match status" value="1"/>
</dbReference>
<proteinExistence type="inferred from homology"/>
<dbReference type="Proteomes" id="UP001589643">
    <property type="component" value="Unassembled WGS sequence"/>
</dbReference>
<dbReference type="InterPro" id="IPR008979">
    <property type="entry name" value="Galactose-bd-like_sf"/>
</dbReference>
<comment type="caution">
    <text evidence="5">The sequence shown here is derived from an EMBL/GenBank/DDBJ whole genome shotgun (WGS) entry which is preliminary data.</text>
</comment>
<keyword evidence="4" id="KW-0732">Signal</keyword>
<keyword evidence="6" id="KW-1185">Reference proteome</keyword>
<comment type="similarity">
    <text evidence="1 4">Belongs to the glycosyl hydrolase 53 family.</text>
</comment>
<evidence type="ECO:0000256" key="2">
    <source>
        <dbReference type="ARBA" id="ARBA00022801"/>
    </source>
</evidence>
<feature type="signal peptide" evidence="4">
    <location>
        <begin position="1"/>
        <end position="32"/>
    </location>
</feature>
<comment type="catalytic activity">
    <reaction evidence="4">
        <text>The enzyme specifically hydrolyzes (1-&gt;4)-beta-D-galactosidic linkages in type I arabinogalactans.</text>
        <dbReference type="EC" id="3.2.1.89"/>
    </reaction>
</comment>
<dbReference type="SUPFAM" id="SSF51445">
    <property type="entry name" value="(Trans)glycosidases"/>
    <property type="match status" value="1"/>
</dbReference>
<feature type="chain" id="PRO_5044995839" description="Arabinogalactan endo-beta-1,4-galactanase" evidence="4">
    <location>
        <begin position="33"/>
        <end position="550"/>
    </location>
</feature>
<sequence>MTNRARRRATALATAAAAVLVAAFLPATTASAALDPDDFVMGGDLGMIHEVETRGGTFSRGGVVGDPIDIMGDAGMNLARLRLWVDPYTAAGEPYGGGTNDLATTIATAQRAKAAGMDVLLDFHLSDWWADPGTQTVPKAWRGLSYPQLVSTVRAYTEDVIDAMRAAGVVPDMVQMGNEIPGGILWDHGRVGNGVSDFTQLAGLLKAGIAGVDAALRAGEDIEVVLHLDHGGDNALYRWWFDAITAQGVPFDIIGLSYYPFWHGTMGQLAVNLNDISARYAKDVLIVETAYGWTLGDADGLGNSFYTAEAATGGYPPTVAGQTAFLRDLRDIVRAVPDGRGRGLIWWEPGWLPVPGANWGTEAGKIDNDDPGVLSNPWDNQTLFDWSGAALPTLDVFGEASPPNLVVNGGFEQDGYTNDPTGWGVWSPGGAHANAVFTQDPAVVGALKLTFWKSTPYTASVYQTLSGLPSGLYRVSAWTLNSGGQTSAYLYAKNSGVPERQAALPVSPNDWKRVSLDVPVMNGTLELGFYTQAAGGTWLNIDDVRVERIG</sequence>
<dbReference type="Gene3D" id="2.60.120.260">
    <property type="entry name" value="Galactose-binding domain-like"/>
    <property type="match status" value="1"/>
</dbReference>
<evidence type="ECO:0000313" key="6">
    <source>
        <dbReference type="Proteomes" id="UP001589643"/>
    </source>
</evidence>
<dbReference type="PANTHER" id="PTHR34983:SF2">
    <property type="entry name" value="ENDO-BETA-1,4-GALACTANASE"/>
    <property type="match status" value="1"/>
</dbReference>
<dbReference type="Gene3D" id="3.20.20.80">
    <property type="entry name" value="Glycosidases"/>
    <property type="match status" value="1"/>
</dbReference>
<keyword evidence="2 4" id="KW-0378">Hydrolase</keyword>
<protein>
    <recommendedName>
        <fullName evidence="4">Arabinogalactan endo-beta-1,4-galactanase</fullName>
        <ecNumber evidence="4">3.2.1.89</ecNumber>
    </recommendedName>
</protein>
<reference evidence="5 6" key="1">
    <citation type="submission" date="2024-08" db="EMBL/GenBank/DDBJ databases">
        <title>Heavy metals resistant antinobacteria isolated from wastewater.</title>
        <authorList>
            <person name="Roman Ponce B."/>
            <person name="Blanco Mercado M.A."/>
            <person name="Avila Aldana I.N."/>
            <person name="Morales Arrieta S."/>
        </authorList>
    </citation>
    <scope>NUCLEOTIDE SEQUENCE [LARGE SCALE GENOMIC DNA]</scope>
    <source>
        <strain evidence="6">sma-1</strain>
    </source>
</reference>
<dbReference type="EC" id="3.2.1.89" evidence="4"/>
<organism evidence="5 6">
    <name type="scientific">Microbacterium plantarum</name>
    <dbReference type="NCBI Taxonomy" id="1816425"/>
    <lineage>
        <taxon>Bacteria</taxon>
        <taxon>Bacillati</taxon>
        <taxon>Actinomycetota</taxon>
        <taxon>Actinomycetes</taxon>
        <taxon>Micrococcales</taxon>
        <taxon>Microbacteriaceae</taxon>
        <taxon>Microbacterium</taxon>
    </lineage>
</organism>
<dbReference type="InterPro" id="IPR011683">
    <property type="entry name" value="Glyco_hydro_53"/>
</dbReference>
<dbReference type="PANTHER" id="PTHR34983">
    <property type="entry name" value="ARABINOGALACTAN ENDO-BETA-1,4-GALACTANASE A"/>
    <property type="match status" value="1"/>
</dbReference>
<name>A0ABV5ESA2_9MICO</name>
<accession>A0ABV5ESA2</accession>
<gene>
    <name evidence="5" type="ORF">AB7P39_07325</name>
</gene>
<dbReference type="InterPro" id="IPR017853">
    <property type="entry name" value="GH"/>
</dbReference>
<evidence type="ECO:0000256" key="3">
    <source>
        <dbReference type="ARBA" id="ARBA00023295"/>
    </source>
</evidence>
<evidence type="ECO:0000256" key="4">
    <source>
        <dbReference type="RuleBase" id="RU361192"/>
    </source>
</evidence>